<evidence type="ECO:0000313" key="1">
    <source>
        <dbReference type="EMBL" id="AYV85308.1"/>
    </source>
</evidence>
<dbReference type="Gene3D" id="1.25.40.10">
    <property type="entry name" value="Tetratricopeptide repeat domain"/>
    <property type="match status" value="1"/>
</dbReference>
<sequence>MSDISDADKYFFEANNLLLQTQNPVSSFFLLPAQLNELCRRVIELTNKATNIYLKNKLTNSAINSYRLRANAENKLELYDEYAETMVKIGDMLNNNFSVNSYYEAYNKAKKYQNINKIFKLCSKIIKCYQKNNNQQEIINFSTYILEKHLFHSDQSNFIKELLADAYFQKQLYVESKNIMEELVAVYIKYPLKLRLCNNLIFKILLSYLAVGQLTQTIKKFYYYSELVPTFIFSDKTKFITPIIGSIFKKDELKYCQIVETYNKNSDEYFVLLLLRYIYWI</sequence>
<organism evidence="1">
    <name type="scientific">Satyrvirus sp</name>
    <dbReference type="NCBI Taxonomy" id="2487771"/>
    <lineage>
        <taxon>Viruses</taxon>
        <taxon>Varidnaviria</taxon>
        <taxon>Bamfordvirae</taxon>
        <taxon>Nucleocytoviricota</taxon>
        <taxon>Megaviricetes</taxon>
        <taxon>Imitervirales</taxon>
        <taxon>Mimiviridae</taxon>
        <taxon>Megamimivirinae</taxon>
    </lineage>
</organism>
<gene>
    <name evidence="1" type="ORF">Satyrvirus10_9</name>
</gene>
<dbReference type="Pfam" id="PF14938">
    <property type="entry name" value="SNAP"/>
    <property type="match status" value="1"/>
</dbReference>
<accession>A0A3G5ADW5</accession>
<proteinExistence type="predicted"/>
<protein>
    <submittedName>
        <fullName evidence="1">Uncharacterized protein</fullName>
    </submittedName>
</protein>
<name>A0A3G5ADW5_9VIRU</name>
<reference evidence="1" key="1">
    <citation type="submission" date="2018-10" db="EMBL/GenBank/DDBJ databases">
        <title>Hidden diversity of soil giant viruses.</title>
        <authorList>
            <person name="Schulz F."/>
            <person name="Alteio L."/>
            <person name="Goudeau D."/>
            <person name="Ryan E.M."/>
            <person name="Malmstrom R.R."/>
            <person name="Blanchard J."/>
            <person name="Woyke T."/>
        </authorList>
    </citation>
    <scope>NUCLEOTIDE SEQUENCE</scope>
    <source>
        <strain evidence="1">SAV1</strain>
    </source>
</reference>
<dbReference type="SUPFAM" id="SSF48452">
    <property type="entry name" value="TPR-like"/>
    <property type="match status" value="1"/>
</dbReference>
<dbReference type="InterPro" id="IPR011990">
    <property type="entry name" value="TPR-like_helical_dom_sf"/>
</dbReference>
<dbReference type="EMBL" id="MK072446">
    <property type="protein sequence ID" value="AYV85308.1"/>
    <property type="molecule type" value="Genomic_DNA"/>
</dbReference>